<dbReference type="PANTHER" id="PTHR24074">
    <property type="entry name" value="CO-CHAPERONE PROTEIN DJLA"/>
    <property type="match status" value="1"/>
</dbReference>
<evidence type="ECO:0000313" key="5">
    <source>
        <dbReference type="Proteomes" id="UP000183940"/>
    </source>
</evidence>
<organism evidence="4 5">
    <name type="scientific">Roseofilum reptotaenium AO1-A</name>
    <dbReference type="NCBI Taxonomy" id="1925591"/>
    <lineage>
        <taxon>Bacteria</taxon>
        <taxon>Bacillati</taxon>
        <taxon>Cyanobacteriota</taxon>
        <taxon>Cyanophyceae</taxon>
        <taxon>Desertifilales</taxon>
        <taxon>Desertifilaceae</taxon>
        <taxon>Roseofilum</taxon>
    </lineage>
</organism>
<accession>A0A1L9QY44</accession>
<keyword evidence="5" id="KW-1185">Reference proteome</keyword>
<dbReference type="PROSITE" id="PS50076">
    <property type="entry name" value="DNAJ_2"/>
    <property type="match status" value="1"/>
</dbReference>
<evidence type="ECO:0000256" key="1">
    <source>
        <dbReference type="SAM" id="Coils"/>
    </source>
</evidence>
<dbReference type="SMART" id="SM00271">
    <property type="entry name" value="DnaJ"/>
    <property type="match status" value="1"/>
</dbReference>
<dbReference type="Pfam" id="PF00226">
    <property type="entry name" value="DnaJ"/>
    <property type="match status" value="1"/>
</dbReference>
<comment type="caution">
    <text evidence="4">The sequence shown here is derived from an EMBL/GenBank/DDBJ whole genome shotgun (WGS) entry which is preliminary data.</text>
</comment>
<dbReference type="SUPFAM" id="SSF46565">
    <property type="entry name" value="Chaperone J-domain"/>
    <property type="match status" value="1"/>
</dbReference>
<evidence type="ECO:0000259" key="3">
    <source>
        <dbReference type="PROSITE" id="PS50076"/>
    </source>
</evidence>
<evidence type="ECO:0000313" key="4">
    <source>
        <dbReference type="EMBL" id="OJJ27574.1"/>
    </source>
</evidence>
<protein>
    <recommendedName>
        <fullName evidence="3">J domain-containing protein</fullName>
    </recommendedName>
</protein>
<name>A0A1L9QY44_9CYAN</name>
<dbReference type="STRING" id="1925591.BI308_00995"/>
<dbReference type="CDD" id="cd06257">
    <property type="entry name" value="DnaJ"/>
    <property type="match status" value="1"/>
</dbReference>
<dbReference type="InterPro" id="IPR036869">
    <property type="entry name" value="J_dom_sf"/>
</dbReference>
<feature type="region of interest" description="Disordered" evidence="2">
    <location>
        <begin position="79"/>
        <end position="99"/>
    </location>
</feature>
<gene>
    <name evidence="4" type="ORF">BI308_00995</name>
</gene>
<dbReference type="AlphaFoldDB" id="A0A1L9QY44"/>
<reference evidence="4" key="1">
    <citation type="submission" date="2016-10" db="EMBL/GenBank/DDBJ databases">
        <title>CRISPR-Cas defence system in Roseofilum reptotaenium: evidence of a bacteriophage-cyanobacterium arms race in the coral black band disease.</title>
        <authorList>
            <person name="Buerger P."/>
            <person name="Wood-Charlson E.M."/>
            <person name="Weynberg K.D."/>
            <person name="Willis B."/>
            <person name="Van Oppen M.J."/>
        </authorList>
    </citation>
    <scope>NUCLEOTIDE SEQUENCE [LARGE SCALE GENOMIC DNA]</scope>
    <source>
        <strain evidence="4">AO1-A</strain>
    </source>
</reference>
<dbReference type="PRINTS" id="PR00625">
    <property type="entry name" value="JDOMAIN"/>
</dbReference>
<feature type="coiled-coil region" evidence="1">
    <location>
        <begin position="45"/>
        <end position="72"/>
    </location>
</feature>
<evidence type="ECO:0000256" key="2">
    <source>
        <dbReference type="SAM" id="MobiDB-lite"/>
    </source>
</evidence>
<keyword evidence="1" id="KW-0175">Coiled coil</keyword>
<feature type="domain" description="J" evidence="3">
    <location>
        <begin position="6"/>
        <end position="67"/>
    </location>
</feature>
<dbReference type="Gene3D" id="1.10.287.110">
    <property type="entry name" value="DnaJ domain"/>
    <property type="match status" value="1"/>
</dbReference>
<proteinExistence type="predicted"/>
<dbReference type="EMBL" id="MLAW01000001">
    <property type="protein sequence ID" value="OJJ27574.1"/>
    <property type="molecule type" value="Genomic_DNA"/>
</dbReference>
<sequence>MRHLHHCYEILEVAPNASLEEIHQNYKDLVMVWHPDRFVHNPRLYHKAQEKIKQLNEAYEQLKSQRNLVMASVHQSDRAWARTKPSAPNPYEPSGFSQARREDYNRALDDYIRHHSRDMQNWLD</sequence>
<dbReference type="Proteomes" id="UP000183940">
    <property type="component" value="Unassembled WGS sequence"/>
</dbReference>
<dbReference type="InterPro" id="IPR050817">
    <property type="entry name" value="DjlA_DnaK_co-chaperone"/>
</dbReference>
<dbReference type="InterPro" id="IPR001623">
    <property type="entry name" value="DnaJ_domain"/>
</dbReference>